<dbReference type="Proteomes" id="UP001057402">
    <property type="component" value="Chromosome 3"/>
</dbReference>
<protein>
    <submittedName>
        <fullName evidence="1">Uncharacterized protein</fullName>
    </submittedName>
</protein>
<evidence type="ECO:0000313" key="2">
    <source>
        <dbReference type="Proteomes" id="UP001057402"/>
    </source>
</evidence>
<organism evidence="1 2">
    <name type="scientific">Melastoma candidum</name>
    <dbReference type="NCBI Taxonomy" id="119954"/>
    <lineage>
        <taxon>Eukaryota</taxon>
        <taxon>Viridiplantae</taxon>
        <taxon>Streptophyta</taxon>
        <taxon>Embryophyta</taxon>
        <taxon>Tracheophyta</taxon>
        <taxon>Spermatophyta</taxon>
        <taxon>Magnoliopsida</taxon>
        <taxon>eudicotyledons</taxon>
        <taxon>Gunneridae</taxon>
        <taxon>Pentapetalae</taxon>
        <taxon>rosids</taxon>
        <taxon>malvids</taxon>
        <taxon>Myrtales</taxon>
        <taxon>Melastomataceae</taxon>
        <taxon>Melastomatoideae</taxon>
        <taxon>Melastomateae</taxon>
        <taxon>Melastoma</taxon>
    </lineage>
</organism>
<name>A0ACB9RPL4_9MYRT</name>
<proteinExistence type="predicted"/>
<sequence length="797" mass="89438">MGKEKLILICQYGGEFITNSDSTLSYNGGDANAVDVNQDTLFNDLKLKLAEMFNLQYQSVSFKYFLPNNRQIPVGLANDKDLKRMFDFHANSVSVDVFVTGKEGFDPEACGEIIDRKSEIKLADVVETAIVSLPVIDHDAEVAFEASQIEVDVGTPADTVKKRRRGLVLGNGVDNDLKKAKRRKLTFRKNKTRLIKDAAEVNDHDSSSDIFLDVGFGDLNPETVVGAWKNCITGEGQEFKNVRELRDALQRYAIANHFAYKLKKNDAARLSAVCVIAGCSWKFYATVVPSSEIFVVKKLDDYHTCNGESWKAAHPAKKWLVSMIKERLRSSPNHKPKDIANAIFQDFGVKLNYSKVWRGIGDARSQLHGSYEDAYDRLPWFSERIVEANPGSFANLSAGDDGRFRSLFLSFRACIQGFCNGCRPILFLDSLPLKSKFHEVLLMATALDGDDGFFPVAFAIVDVEDYANWQLFLEQLKSAIPSPHPITFVSDSQKGLKKLVLEVFENGHHGYSIFRLAESFEENMRGPFHGDGRAALLAHFFGAARALRVDAFRKHTEQIKSISSASYDWIMETGPENWAEALFSGEPYGYITFDVAGLYDKWTEEARELPIIQKVEVLTSKLMELFSTRQGRLSEWAAKLTPLREENLRETCDKAQDMRVLISSETLFEVHDSLIQVVDLQKQDCSCLEWKPGGSPCCHAIAVFYCTQRDPYDYIPKCFTADSYRATYSESINTVLALTGNVPNGKGSSRTAQVLPPCTPKPPAEKKKLRKRELQRAVCCSRCHGVGHNKKTCKQPV</sequence>
<dbReference type="EMBL" id="CM042882">
    <property type="protein sequence ID" value="KAI4380630.1"/>
    <property type="molecule type" value="Genomic_DNA"/>
</dbReference>
<keyword evidence="2" id="KW-1185">Reference proteome</keyword>
<reference evidence="2" key="1">
    <citation type="journal article" date="2023" name="Front. Plant Sci.">
        <title>Chromosomal-level genome assembly of Melastoma candidum provides insights into trichome evolution.</title>
        <authorList>
            <person name="Zhong Y."/>
            <person name="Wu W."/>
            <person name="Sun C."/>
            <person name="Zou P."/>
            <person name="Liu Y."/>
            <person name="Dai S."/>
            <person name="Zhou R."/>
        </authorList>
    </citation>
    <scope>NUCLEOTIDE SEQUENCE [LARGE SCALE GENOMIC DNA]</scope>
</reference>
<accession>A0ACB9RPL4</accession>
<comment type="caution">
    <text evidence="1">The sequence shown here is derived from an EMBL/GenBank/DDBJ whole genome shotgun (WGS) entry which is preliminary data.</text>
</comment>
<evidence type="ECO:0000313" key="1">
    <source>
        <dbReference type="EMBL" id="KAI4380630.1"/>
    </source>
</evidence>
<gene>
    <name evidence="1" type="ORF">MLD38_006798</name>
</gene>